<name>B9XB09_PEDPL</name>
<evidence type="ECO:0000313" key="9">
    <source>
        <dbReference type="EMBL" id="EEF63194.1"/>
    </source>
</evidence>
<evidence type="ECO:0000259" key="6">
    <source>
        <dbReference type="Pfam" id="PF02518"/>
    </source>
</evidence>
<keyword evidence="5" id="KW-1133">Transmembrane helix</keyword>
<feature type="coiled-coil region" evidence="4">
    <location>
        <begin position="764"/>
        <end position="791"/>
    </location>
</feature>
<comment type="caution">
    <text evidence="9">The sequence shown here is derived from an EMBL/GenBank/DDBJ whole genome shotgun (WGS) entry which is preliminary data.</text>
</comment>
<dbReference type="SUPFAM" id="SSF55874">
    <property type="entry name" value="ATPase domain of HSP90 chaperone/DNA topoisomerase II/histidine kinase"/>
    <property type="match status" value="1"/>
</dbReference>
<dbReference type="EMBL" id="ABOX02000002">
    <property type="protein sequence ID" value="EEF63194.1"/>
    <property type="molecule type" value="Genomic_DNA"/>
</dbReference>
<protein>
    <submittedName>
        <fullName evidence="9">Histidine kinase</fullName>
    </submittedName>
</protein>
<sequence>MQPAFSAEHPTTSSDYSFDIWETENGLPQNSITSIAQTQDGYLWLGTYNGLVRFDGVRFTVFDTSNTPGLIGRRITSLYEDAQKALWIGHETGDLTKYHNGIFSHIPLGTNWPGGPITGIEADKHGDLWLLSDASWLLCLKDNKGFRCGQGNEPGETLPSFAREKDGTLWVVRGSLFGGLEKREIIICDTTGPNGTNNFQLGCAAHDGGLWLVNNGKLVKRTPDGVIKDSGYAPIDSSVTTMLEARSGELLVGTLKEGIFLILPDGSRKHLSRQNGLSGDWIRSLREDSEGNLWVGTGGGGLDAFRRRKVEMIKAPDEWQGRALLSITPSYDGSLWVGTEGAGLYHLLDGKLTRYDQSAGLPNSFVWSLLEDRQHQLLVGTWGGGLRIREEKGFRTIPGLEDISRPMLALHQDRRGMLWIGTRSGLARYDKGLCTWFTRQEGLAVPDVRAITEDATGAIWFGMSGGGLGKIQDDKITQFHKSDGLANDFVWSLHSEPDGTLWIGTFGSGLCRLKQGKFVTISTREGLPNNVVCHIADDGHGNYWMSSYGGIFRVSREELNKCADGKQKLIHCISYGKADGLSTLECSGGFQPAGCKTPDGRLWFPTSKGLAVLDPEDVKINPRPPPVVIEEVTVDGDLIPLSPVDQHGTQSGLTVAPGKQRFEFRYTGLSFVAPDKVRFKYRLKGLESEWVDANNRRIAYYSYLKPGTYTFEATACNNDGVWNETGASLPLTILPQFWQTWWFTSGGVMAGICAVAGGARYATRRRLRQRMEKLERQRALERERARIAKDIHDDLGASLTRITMLSQSGRTDAEDPHQAAADLDHIYRTARELTKAMDEIVWAVSPQHDTLDSLVSYLGKFAQDFLSVAGIRCRLDVPIELPHWPLTAEVRHNLFLAFKEALNNVLKHAAATEVRVSLTLSNKEFNLFVADNGRGFDPKAPLSASADSRLQDRISSGNGLINMCKRLEEIEGLCEISSTHGEGTRIKFTVRIKK</sequence>
<dbReference type="Pfam" id="PF07495">
    <property type="entry name" value="Y_Y_Y"/>
    <property type="match status" value="1"/>
</dbReference>
<dbReference type="Pfam" id="PF02518">
    <property type="entry name" value="HATPase_c"/>
    <property type="match status" value="1"/>
</dbReference>
<evidence type="ECO:0000256" key="1">
    <source>
        <dbReference type="ARBA" id="ARBA00022679"/>
    </source>
</evidence>
<feature type="transmembrane region" description="Helical" evidence="5">
    <location>
        <begin position="741"/>
        <end position="763"/>
    </location>
</feature>
<keyword evidence="5" id="KW-0472">Membrane</keyword>
<dbReference type="Proteomes" id="UP000003688">
    <property type="component" value="Unassembled WGS sequence"/>
</dbReference>
<organism evidence="9 10">
    <name type="scientific">Pedosphaera parvula (strain Ellin514)</name>
    <dbReference type="NCBI Taxonomy" id="320771"/>
    <lineage>
        <taxon>Bacteria</taxon>
        <taxon>Pseudomonadati</taxon>
        <taxon>Verrucomicrobiota</taxon>
        <taxon>Pedosphaerae</taxon>
        <taxon>Pedosphaerales</taxon>
        <taxon>Pedosphaeraceae</taxon>
        <taxon>Pedosphaera</taxon>
    </lineage>
</organism>
<evidence type="ECO:0000313" key="10">
    <source>
        <dbReference type="Proteomes" id="UP000003688"/>
    </source>
</evidence>
<feature type="domain" description="Histidine kinase/HSP90-like ATPase" evidence="6">
    <location>
        <begin position="893"/>
        <end position="992"/>
    </location>
</feature>
<gene>
    <name evidence="9" type="ORF">Cflav_PD5829</name>
</gene>
<dbReference type="Pfam" id="PF07730">
    <property type="entry name" value="HisKA_3"/>
    <property type="match status" value="1"/>
</dbReference>
<dbReference type="Gene3D" id="2.60.40.10">
    <property type="entry name" value="Immunoglobulins"/>
    <property type="match status" value="1"/>
</dbReference>
<dbReference type="InterPro" id="IPR003594">
    <property type="entry name" value="HATPase_dom"/>
</dbReference>
<dbReference type="GO" id="GO:0000155">
    <property type="term" value="F:phosphorelay sensor kinase activity"/>
    <property type="evidence" value="ECO:0007669"/>
    <property type="project" value="InterPro"/>
</dbReference>
<evidence type="ECO:0000259" key="8">
    <source>
        <dbReference type="Pfam" id="PF07730"/>
    </source>
</evidence>
<keyword evidence="10" id="KW-1185">Reference proteome</keyword>
<dbReference type="PANTHER" id="PTHR24421">
    <property type="entry name" value="NITRATE/NITRITE SENSOR PROTEIN NARX-RELATED"/>
    <property type="match status" value="1"/>
</dbReference>
<dbReference type="InterPro" id="IPR036890">
    <property type="entry name" value="HATPase_C_sf"/>
</dbReference>
<dbReference type="InterPro" id="IPR011110">
    <property type="entry name" value="Reg_prop"/>
</dbReference>
<dbReference type="GO" id="GO:0016020">
    <property type="term" value="C:membrane"/>
    <property type="evidence" value="ECO:0007669"/>
    <property type="project" value="InterPro"/>
</dbReference>
<dbReference type="PANTHER" id="PTHR24421:SF62">
    <property type="entry name" value="SENSORY TRANSDUCTION HISTIDINE KINASE"/>
    <property type="match status" value="1"/>
</dbReference>
<dbReference type="Gene3D" id="2.130.10.10">
    <property type="entry name" value="YVTN repeat-like/Quinoprotein amine dehydrogenase"/>
    <property type="match status" value="2"/>
</dbReference>
<keyword evidence="5" id="KW-0812">Transmembrane</keyword>
<dbReference type="OrthoDB" id="176590at2"/>
<evidence type="ECO:0000259" key="7">
    <source>
        <dbReference type="Pfam" id="PF07495"/>
    </source>
</evidence>
<proteinExistence type="predicted"/>
<dbReference type="Gene3D" id="1.20.5.1930">
    <property type="match status" value="1"/>
</dbReference>
<dbReference type="InterPro" id="IPR015943">
    <property type="entry name" value="WD40/YVTN_repeat-like_dom_sf"/>
</dbReference>
<keyword evidence="4" id="KW-0175">Coiled coil</keyword>
<feature type="domain" description="Signal transduction histidine kinase subgroup 3 dimerisation and phosphoacceptor" evidence="8">
    <location>
        <begin position="783"/>
        <end position="847"/>
    </location>
</feature>
<keyword evidence="2 9" id="KW-0418">Kinase</keyword>
<keyword evidence="1" id="KW-0808">Transferase</keyword>
<dbReference type="InterPro" id="IPR050482">
    <property type="entry name" value="Sensor_HK_TwoCompSys"/>
</dbReference>
<keyword evidence="3" id="KW-0902">Two-component regulatory system</keyword>
<dbReference type="Gene3D" id="3.30.565.10">
    <property type="entry name" value="Histidine kinase-like ATPase, C-terminal domain"/>
    <property type="match status" value="1"/>
</dbReference>
<dbReference type="STRING" id="320771.Cflav_PD5829"/>
<evidence type="ECO:0000256" key="3">
    <source>
        <dbReference type="ARBA" id="ARBA00023012"/>
    </source>
</evidence>
<accession>B9XB09</accession>
<dbReference type="InterPro" id="IPR011712">
    <property type="entry name" value="Sig_transdc_His_kin_sub3_dim/P"/>
</dbReference>
<dbReference type="InterPro" id="IPR011123">
    <property type="entry name" value="Y_Y_Y"/>
</dbReference>
<evidence type="ECO:0000256" key="2">
    <source>
        <dbReference type="ARBA" id="ARBA00022777"/>
    </source>
</evidence>
<evidence type="ECO:0000256" key="5">
    <source>
        <dbReference type="SAM" id="Phobius"/>
    </source>
</evidence>
<dbReference type="GO" id="GO:0046983">
    <property type="term" value="F:protein dimerization activity"/>
    <property type="evidence" value="ECO:0007669"/>
    <property type="project" value="InterPro"/>
</dbReference>
<dbReference type="SUPFAM" id="SSF63829">
    <property type="entry name" value="Calcium-dependent phosphotriesterase"/>
    <property type="match status" value="3"/>
</dbReference>
<dbReference type="InterPro" id="IPR013783">
    <property type="entry name" value="Ig-like_fold"/>
</dbReference>
<dbReference type="RefSeq" id="WP_007413007.1">
    <property type="nucleotide sequence ID" value="NZ_ABOX02000002.1"/>
</dbReference>
<dbReference type="Pfam" id="PF07494">
    <property type="entry name" value="Reg_prop"/>
    <property type="match status" value="4"/>
</dbReference>
<evidence type="ECO:0000256" key="4">
    <source>
        <dbReference type="SAM" id="Coils"/>
    </source>
</evidence>
<dbReference type="AlphaFoldDB" id="B9XB09"/>
<feature type="domain" description="Two component regulator three Y" evidence="7">
    <location>
        <begin position="671"/>
        <end position="734"/>
    </location>
</feature>
<reference evidence="9 10" key="1">
    <citation type="journal article" date="2011" name="J. Bacteriol.">
        <title>Genome sequence of 'Pedosphaera parvula' Ellin514, an aerobic Verrucomicrobial isolate from pasture soil.</title>
        <authorList>
            <person name="Kant R."/>
            <person name="van Passel M.W."/>
            <person name="Sangwan P."/>
            <person name="Palva A."/>
            <person name="Lucas S."/>
            <person name="Copeland A."/>
            <person name="Lapidus A."/>
            <person name="Glavina Del Rio T."/>
            <person name="Dalin E."/>
            <person name="Tice H."/>
            <person name="Bruce D."/>
            <person name="Goodwin L."/>
            <person name="Pitluck S."/>
            <person name="Chertkov O."/>
            <person name="Larimer F.W."/>
            <person name="Land M.L."/>
            <person name="Hauser L."/>
            <person name="Brettin T.S."/>
            <person name="Detter J.C."/>
            <person name="Han S."/>
            <person name="de Vos W.M."/>
            <person name="Janssen P.H."/>
            <person name="Smidt H."/>
        </authorList>
    </citation>
    <scope>NUCLEOTIDE SEQUENCE [LARGE SCALE GENOMIC DNA]</scope>
    <source>
        <strain evidence="9 10">Ellin514</strain>
    </source>
</reference>
<dbReference type="CDD" id="cd16917">
    <property type="entry name" value="HATPase_UhpB-NarQ-NarX-like"/>
    <property type="match status" value="1"/>
</dbReference>